<sequence>MKKNHETLLSHKRSFDSLPKEKEEANKRVKELSSRETKLIYEWETLMNESEEVKSRYPIQEKKLAEAEEKKKIAEKRMSRSISAWSRLKEQFL</sequence>
<evidence type="ECO:0000313" key="4">
    <source>
        <dbReference type="Proteomes" id="UP000197138"/>
    </source>
</evidence>
<proteinExistence type="predicted"/>
<gene>
    <name evidence="3" type="ORF">CDL15_Pgr015872</name>
</gene>
<evidence type="ECO:0000256" key="1">
    <source>
        <dbReference type="SAM" id="Coils"/>
    </source>
</evidence>
<dbReference type="EMBL" id="MTKT01001080">
    <property type="protein sequence ID" value="OWM86836.1"/>
    <property type="molecule type" value="Genomic_DNA"/>
</dbReference>
<evidence type="ECO:0000313" key="3">
    <source>
        <dbReference type="EMBL" id="OWM86836.1"/>
    </source>
</evidence>
<protein>
    <submittedName>
        <fullName evidence="3">Uncharacterized protein</fullName>
    </submittedName>
</protein>
<dbReference type="AlphaFoldDB" id="A0A218XQA5"/>
<feature type="region of interest" description="Disordered" evidence="2">
    <location>
        <begin position="1"/>
        <end position="29"/>
    </location>
</feature>
<reference evidence="4" key="1">
    <citation type="journal article" date="2017" name="Plant J.">
        <title>The pomegranate (Punica granatum L.) genome and the genomics of punicalagin biosynthesis.</title>
        <authorList>
            <person name="Qin G."/>
            <person name="Xu C."/>
            <person name="Ming R."/>
            <person name="Tang H."/>
            <person name="Guyot R."/>
            <person name="Kramer E.M."/>
            <person name="Hu Y."/>
            <person name="Yi X."/>
            <person name="Qi Y."/>
            <person name="Xu X."/>
            <person name="Gao Z."/>
            <person name="Pan H."/>
            <person name="Jian J."/>
            <person name="Tian Y."/>
            <person name="Yue Z."/>
            <person name="Xu Y."/>
        </authorList>
    </citation>
    <scope>NUCLEOTIDE SEQUENCE [LARGE SCALE GENOMIC DNA]</scope>
    <source>
        <strain evidence="4">cv. Dabenzi</strain>
    </source>
</reference>
<comment type="caution">
    <text evidence="3">The sequence shown here is derived from an EMBL/GenBank/DDBJ whole genome shotgun (WGS) entry which is preliminary data.</text>
</comment>
<keyword evidence="1" id="KW-0175">Coiled coil</keyword>
<feature type="coiled-coil region" evidence="1">
    <location>
        <begin position="50"/>
        <end position="84"/>
    </location>
</feature>
<evidence type="ECO:0000256" key="2">
    <source>
        <dbReference type="SAM" id="MobiDB-lite"/>
    </source>
</evidence>
<accession>A0A218XQA5</accession>
<organism evidence="3 4">
    <name type="scientific">Punica granatum</name>
    <name type="common">Pomegranate</name>
    <dbReference type="NCBI Taxonomy" id="22663"/>
    <lineage>
        <taxon>Eukaryota</taxon>
        <taxon>Viridiplantae</taxon>
        <taxon>Streptophyta</taxon>
        <taxon>Embryophyta</taxon>
        <taxon>Tracheophyta</taxon>
        <taxon>Spermatophyta</taxon>
        <taxon>Magnoliopsida</taxon>
        <taxon>eudicotyledons</taxon>
        <taxon>Gunneridae</taxon>
        <taxon>Pentapetalae</taxon>
        <taxon>rosids</taxon>
        <taxon>malvids</taxon>
        <taxon>Myrtales</taxon>
        <taxon>Lythraceae</taxon>
        <taxon>Punica</taxon>
    </lineage>
</organism>
<dbReference type="Proteomes" id="UP000197138">
    <property type="component" value="Unassembled WGS sequence"/>
</dbReference>
<name>A0A218XQA5_PUNGR</name>